<keyword evidence="1" id="KW-0732">Signal</keyword>
<dbReference type="Proteomes" id="UP001451303">
    <property type="component" value="Unassembled WGS sequence"/>
</dbReference>
<comment type="caution">
    <text evidence="2">The sequence shown here is derived from an EMBL/GenBank/DDBJ whole genome shotgun (WGS) entry which is preliminary data.</text>
</comment>
<name>A0ABR3DJ56_NEUIN</name>
<evidence type="ECO:0000313" key="3">
    <source>
        <dbReference type="Proteomes" id="UP001451303"/>
    </source>
</evidence>
<keyword evidence="3" id="KW-1185">Reference proteome</keyword>
<dbReference type="EMBL" id="JAVLET010000002">
    <property type="protein sequence ID" value="KAL0472719.1"/>
    <property type="molecule type" value="Genomic_DNA"/>
</dbReference>
<organism evidence="2 3">
    <name type="scientific">Neurospora intermedia</name>
    <dbReference type="NCBI Taxonomy" id="5142"/>
    <lineage>
        <taxon>Eukaryota</taxon>
        <taxon>Fungi</taxon>
        <taxon>Dikarya</taxon>
        <taxon>Ascomycota</taxon>
        <taxon>Pezizomycotina</taxon>
        <taxon>Sordariomycetes</taxon>
        <taxon>Sordariomycetidae</taxon>
        <taxon>Sordariales</taxon>
        <taxon>Sordariaceae</taxon>
        <taxon>Neurospora</taxon>
    </lineage>
</organism>
<accession>A0ABR3DJ56</accession>
<gene>
    <name evidence="2" type="ORF">QR685DRAFT_582876</name>
</gene>
<sequence>MSTLASFLLLPVLSLATTCAAIPSASNSTGFNNYTMSLGQLSAQQALCSCDDTPCPEKNTVCMNGACTCIHHEGCRADADCNQYHIHCPKGQSMMCQQMDPFWRNNVCICVKKPEGGCNCDHTACDWGQTKCDDDDGKCHCHPITGCAPAIAQNKRVDCRKVLTHCPYATTPYCSLDNEVEFPDGQCICQPTLCDCSRVSCPDDGYLQCTEPGKCKCWT</sequence>
<reference evidence="2 3" key="1">
    <citation type="submission" date="2023-09" db="EMBL/GenBank/DDBJ databases">
        <title>Multi-omics analysis of a traditional fermented food reveals byproduct-associated fungal strains for waste-to-food upcycling.</title>
        <authorList>
            <consortium name="Lawrence Berkeley National Laboratory"/>
            <person name="Rekdal V.M."/>
            <person name="Villalobos-Escobedo J.M."/>
            <person name="Rodriguez-Valeron N."/>
            <person name="Garcia M.O."/>
            <person name="Vasquez D.P."/>
            <person name="Damayanti I."/>
            <person name="Sorensen P.M."/>
            <person name="Baidoo E.E."/>
            <person name="De Carvalho A.C."/>
            <person name="Riley R."/>
            <person name="Lipzen A."/>
            <person name="He G."/>
            <person name="Yan M."/>
            <person name="Haridas S."/>
            <person name="Daum C."/>
            <person name="Yoshinaga Y."/>
            <person name="Ng V."/>
            <person name="Grigoriev I.V."/>
            <person name="Munk R."/>
            <person name="Nuraida L."/>
            <person name="Wijaya C.H."/>
            <person name="Morales P.-C."/>
            <person name="Keasling J.D."/>
        </authorList>
    </citation>
    <scope>NUCLEOTIDE SEQUENCE [LARGE SCALE GENOMIC DNA]</scope>
    <source>
        <strain evidence="2 3">FGSC 2613</strain>
    </source>
</reference>
<proteinExistence type="predicted"/>
<evidence type="ECO:0000313" key="2">
    <source>
        <dbReference type="EMBL" id="KAL0472719.1"/>
    </source>
</evidence>
<evidence type="ECO:0000256" key="1">
    <source>
        <dbReference type="SAM" id="SignalP"/>
    </source>
</evidence>
<feature type="chain" id="PRO_5045477366" evidence="1">
    <location>
        <begin position="22"/>
        <end position="219"/>
    </location>
</feature>
<protein>
    <submittedName>
        <fullName evidence="2">Uncharacterized protein</fullName>
    </submittedName>
</protein>
<feature type="signal peptide" evidence="1">
    <location>
        <begin position="1"/>
        <end position="21"/>
    </location>
</feature>